<dbReference type="Proteomes" id="UP000297982">
    <property type="component" value="Unassembled WGS sequence"/>
</dbReference>
<accession>A0A4Z0H2W8</accession>
<dbReference type="STRING" id="192814.GCA_900166575_00641"/>
<keyword evidence="1" id="KW-0472">Membrane</keyword>
<keyword evidence="1" id="KW-1133">Transmembrane helix</keyword>
<protein>
    <recommendedName>
        <fullName evidence="4">DUF3953 domain-containing protein</fullName>
    </recommendedName>
</protein>
<feature type="transmembrane region" description="Helical" evidence="1">
    <location>
        <begin position="57"/>
        <end position="75"/>
    </location>
</feature>
<keyword evidence="3" id="KW-1185">Reference proteome</keyword>
<evidence type="ECO:0008006" key="4">
    <source>
        <dbReference type="Google" id="ProtNLM"/>
    </source>
</evidence>
<evidence type="ECO:0000313" key="2">
    <source>
        <dbReference type="EMBL" id="TGB03751.1"/>
    </source>
</evidence>
<reference evidence="2 3" key="1">
    <citation type="journal article" date="2003" name="Int. J. Syst. Evol. Microbiol.">
        <title>Halobacillus salinus sp. nov., isolated from a salt lake on the coast of the East Sea in Korea.</title>
        <authorList>
            <person name="Yoon J.H."/>
            <person name="Kang K.H."/>
            <person name="Park Y.H."/>
        </authorList>
    </citation>
    <scope>NUCLEOTIDE SEQUENCE [LARGE SCALE GENOMIC DNA]</scope>
    <source>
        <strain evidence="2 3">HSL-3</strain>
    </source>
</reference>
<gene>
    <name evidence="2" type="ORF">E4663_01735</name>
</gene>
<organism evidence="2 3">
    <name type="scientific">Halobacillus salinus</name>
    <dbReference type="NCBI Taxonomy" id="192814"/>
    <lineage>
        <taxon>Bacteria</taxon>
        <taxon>Bacillati</taxon>
        <taxon>Bacillota</taxon>
        <taxon>Bacilli</taxon>
        <taxon>Bacillales</taxon>
        <taxon>Bacillaceae</taxon>
        <taxon>Halobacillus</taxon>
    </lineage>
</organism>
<comment type="caution">
    <text evidence="2">The sequence shown here is derived from an EMBL/GenBank/DDBJ whole genome shotgun (WGS) entry which is preliminary data.</text>
</comment>
<sequence length="76" mass="8691">MSLLRKTVGIFGVLGMVVMGYHFFVQELPESLITFLGAGLFLVWGLFLLLEDRKRIWGTLALITSIIFFADFFFIL</sequence>
<keyword evidence="1" id="KW-0812">Transmembrane</keyword>
<evidence type="ECO:0000256" key="1">
    <source>
        <dbReference type="SAM" id="Phobius"/>
    </source>
</evidence>
<evidence type="ECO:0000313" key="3">
    <source>
        <dbReference type="Proteomes" id="UP000297982"/>
    </source>
</evidence>
<name>A0A4Z0H2W8_9BACI</name>
<dbReference type="RefSeq" id="WP_135326464.1">
    <property type="nucleotide sequence ID" value="NZ_SRJC01000001.1"/>
</dbReference>
<dbReference type="EMBL" id="SRJC01000001">
    <property type="protein sequence ID" value="TGB03751.1"/>
    <property type="molecule type" value="Genomic_DNA"/>
</dbReference>
<proteinExistence type="predicted"/>
<feature type="transmembrane region" description="Helical" evidence="1">
    <location>
        <begin position="7"/>
        <end position="25"/>
    </location>
</feature>
<feature type="transmembrane region" description="Helical" evidence="1">
    <location>
        <begin position="31"/>
        <end position="50"/>
    </location>
</feature>
<dbReference type="AlphaFoldDB" id="A0A4Z0H2W8"/>